<evidence type="ECO:0000313" key="2">
    <source>
        <dbReference type="EMBL" id="CEM33600.1"/>
    </source>
</evidence>
<feature type="compositionally biased region" description="Basic and acidic residues" evidence="1">
    <location>
        <begin position="226"/>
        <end position="239"/>
    </location>
</feature>
<feature type="compositionally biased region" description="Basic and acidic residues" evidence="1">
    <location>
        <begin position="206"/>
        <end position="219"/>
    </location>
</feature>
<evidence type="ECO:0000256" key="1">
    <source>
        <dbReference type="SAM" id="MobiDB-lite"/>
    </source>
</evidence>
<proteinExistence type="predicted"/>
<feature type="compositionally biased region" description="Basic and acidic residues" evidence="1">
    <location>
        <begin position="261"/>
        <end position="277"/>
    </location>
</feature>
<protein>
    <submittedName>
        <fullName evidence="2">Uncharacterized protein</fullName>
    </submittedName>
</protein>
<reference evidence="2" key="1">
    <citation type="submission" date="2014-11" db="EMBL/GenBank/DDBJ databases">
        <authorList>
            <person name="Otto D Thomas"/>
            <person name="Naeem Raeece"/>
        </authorList>
    </citation>
    <scope>NUCLEOTIDE SEQUENCE</scope>
</reference>
<feature type="compositionally biased region" description="Basic and acidic residues" evidence="1">
    <location>
        <begin position="456"/>
        <end position="465"/>
    </location>
</feature>
<feature type="compositionally biased region" description="Polar residues" evidence="1">
    <location>
        <begin position="281"/>
        <end position="291"/>
    </location>
</feature>
<sequence length="465" mass="50346">MRVHDSGRKPRRNPGDFSPDAFLSDANLEQELDCACLCLEKSWELLMEVFERSERLPPNIGHVSCMVAESLRAVTHSAWILKHRQRAGRTVLSDGERLEVEERRKAEAAAWSRSWREMVLKFARKGDSICRNIASAEPDLCPTMSEKRYLRGQVQSEPSSQASVASAPSSPRQEGQAEGEAEEDVQEERAGGEGDERGRPSAHQQETADARSGHTDERGNANQAGLRERSDQTERESRHGSRNQTSGPPHRGTDSRSSTASEHENGRRDTPIHRPPHETVGVQTDSVQMTKQGEKKGIFGRWRPKSSSSDAAGVPEPLPPSAASVSGKAEDKKAVPPEPPTQQMTKKGEKKGIFGWGRSKSSSSDAAGVAEPPPSSGASVSGNAEDTKAVHAEPPTQKKTKKEEKKGIFGWGRSKSSSSDAAGVAEPPPSSAAPVSAKAEDKKAVHPEPPTQQMTKKGEKKGIFG</sequence>
<accession>A0A0G4GSK1</accession>
<feature type="region of interest" description="Disordered" evidence="1">
    <location>
        <begin position="151"/>
        <end position="465"/>
    </location>
</feature>
<name>A0A0G4GSK1_9ALVE</name>
<feature type="compositionally biased region" description="Acidic residues" evidence="1">
    <location>
        <begin position="177"/>
        <end position="186"/>
    </location>
</feature>
<organism evidence="2">
    <name type="scientific">Chromera velia CCMP2878</name>
    <dbReference type="NCBI Taxonomy" id="1169474"/>
    <lineage>
        <taxon>Eukaryota</taxon>
        <taxon>Sar</taxon>
        <taxon>Alveolata</taxon>
        <taxon>Colpodellida</taxon>
        <taxon>Chromeraceae</taxon>
        <taxon>Chromera</taxon>
    </lineage>
</organism>
<feature type="compositionally biased region" description="Low complexity" evidence="1">
    <location>
        <begin position="153"/>
        <end position="176"/>
    </location>
</feature>
<feature type="compositionally biased region" description="Basic and acidic residues" evidence="1">
    <location>
        <begin position="187"/>
        <end position="199"/>
    </location>
</feature>
<dbReference type="EMBL" id="CDMZ01001506">
    <property type="protein sequence ID" value="CEM33600.1"/>
    <property type="molecule type" value="Genomic_DNA"/>
</dbReference>
<dbReference type="VEuPathDB" id="CryptoDB:Cvel_23196"/>
<dbReference type="AlphaFoldDB" id="A0A0G4GSK1"/>
<gene>
    <name evidence="2" type="ORF">Cvel_23196</name>
</gene>